<feature type="transmembrane region" description="Helical" evidence="5">
    <location>
        <begin position="67"/>
        <end position="85"/>
    </location>
</feature>
<feature type="transmembrane region" description="Helical" evidence="5">
    <location>
        <begin position="91"/>
        <end position="116"/>
    </location>
</feature>
<dbReference type="OrthoDB" id="9815356at2"/>
<keyword evidence="8" id="KW-1185">Reference proteome</keyword>
<dbReference type="InterPro" id="IPR020846">
    <property type="entry name" value="MFS_dom"/>
</dbReference>
<dbReference type="PROSITE" id="PS50850">
    <property type="entry name" value="MFS"/>
    <property type="match status" value="1"/>
</dbReference>
<keyword evidence="3 5" id="KW-1133">Transmembrane helix</keyword>
<organism evidence="7 8">
    <name type="scientific">Streptomyces subrutilus</name>
    <dbReference type="NCBI Taxonomy" id="36818"/>
    <lineage>
        <taxon>Bacteria</taxon>
        <taxon>Bacillati</taxon>
        <taxon>Actinomycetota</taxon>
        <taxon>Actinomycetes</taxon>
        <taxon>Kitasatosporales</taxon>
        <taxon>Streptomycetaceae</taxon>
        <taxon>Streptomyces</taxon>
    </lineage>
</organism>
<dbReference type="InterPro" id="IPR036259">
    <property type="entry name" value="MFS_trans_sf"/>
</dbReference>
<evidence type="ECO:0000259" key="6">
    <source>
        <dbReference type="PROSITE" id="PS50850"/>
    </source>
</evidence>
<feature type="domain" description="Major facilitator superfamily (MFS) profile" evidence="6">
    <location>
        <begin position="1"/>
        <end position="391"/>
    </location>
</feature>
<keyword evidence="4 5" id="KW-0472">Membrane</keyword>
<evidence type="ECO:0000256" key="3">
    <source>
        <dbReference type="ARBA" id="ARBA00022989"/>
    </source>
</evidence>
<dbReference type="InterPro" id="IPR011701">
    <property type="entry name" value="MFS"/>
</dbReference>
<evidence type="ECO:0000256" key="5">
    <source>
        <dbReference type="SAM" id="Phobius"/>
    </source>
</evidence>
<evidence type="ECO:0000256" key="1">
    <source>
        <dbReference type="ARBA" id="ARBA00004651"/>
    </source>
</evidence>
<dbReference type="GO" id="GO:0005886">
    <property type="term" value="C:plasma membrane"/>
    <property type="evidence" value="ECO:0007669"/>
    <property type="project" value="UniProtKB-SubCell"/>
</dbReference>
<keyword evidence="2 5" id="KW-0812">Transmembrane</keyword>
<feature type="transmembrane region" description="Helical" evidence="5">
    <location>
        <begin position="37"/>
        <end position="55"/>
    </location>
</feature>
<evidence type="ECO:0000313" key="7">
    <source>
        <dbReference type="EMBL" id="OEJ35968.1"/>
    </source>
</evidence>
<dbReference type="Proteomes" id="UP000095705">
    <property type="component" value="Unassembled WGS sequence"/>
</dbReference>
<feature type="transmembrane region" description="Helical" evidence="5">
    <location>
        <begin position="334"/>
        <end position="355"/>
    </location>
</feature>
<dbReference type="Gene3D" id="1.20.1250.20">
    <property type="entry name" value="MFS general substrate transporter like domains"/>
    <property type="match status" value="1"/>
</dbReference>
<dbReference type="AlphaFoldDB" id="A0A1E5Q277"/>
<evidence type="ECO:0000256" key="2">
    <source>
        <dbReference type="ARBA" id="ARBA00022692"/>
    </source>
</evidence>
<feature type="transmembrane region" description="Helical" evidence="5">
    <location>
        <begin position="123"/>
        <end position="142"/>
    </location>
</feature>
<evidence type="ECO:0000256" key="4">
    <source>
        <dbReference type="ARBA" id="ARBA00023136"/>
    </source>
</evidence>
<proteinExistence type="predicted"/>
<evidence type="ECO:0000313" key="8">
    <source>
        <dbReference type="Proteomes" id="UP000095705"/>
    </source>
</evidence>
<accession>A0A1E5Q277</accession>
<feature type="transmembrane region" description="Helical" evidence="5">
    <location>
        <begin position="273"/>
        <end position="292"/>
    </location>
</feature>
<dbReference type="CDD" id="cd17324">
    <property type="entry name" value="MFS_NepI_like"/>
    <property type="match status" value="1"/>
</dbReference>
<comment type="caution">
    <text evidence="7">The sequence shown here is derived from an EMBL/GenBank/DDBJ whole genome shotgun (WGS) entry which is preliminary data.</text>
</comment>
<dbReference type="STRING" id="36818.BGK67_26335"/>
<gene>
    <name evidence="7" type="ORF">BGK67_26335</name>
</gene>
<protein>
    <submittedName>
        <fullName evidence="7">MFS transporter</fullName>
    </submittedName>
</protein>
<dbReference type="PANTHER" id="PTHR42910:SF1">
    <property type="entry name" value="MAJOR FACILITATOR SUPERFAMILY (MFS) PROFILE DOMAIN-CONTAINING PROTEIN"/>
    <property type="match status" value="1"/>
</dbReference>
<dbReference type="EMBL" id="MEHK01000001">
    <property type="protein sequence ID" value="OEJ35968.1"/>
    <property type="molecule type" value="Genomic_DNA"/>
</dbReference>
<name>A0A1E5Q277_9ACTN</name>
<sequence length="391" mass="39784">MVGLLALTCAVAVGNIYFPQAVSPLVAAALGTSPDKAAVVVTATQIGYTAGIFLLVPLGDRLPYRRLLVTLLALSGAALLAAALARSLTQLVAASVLVGVTTTSAQLIGPMTVGLVAEGRRGAVMGTLLSGSIGGMLLARAFSGALGERHGWRAPYLVAGLVVLCLAVVLARALPAPPAAPAAGPPPIPLRSLPVQPLRLLRAEPELRRSACYQAALFGGFSAVWTCLALLLTGPLYGFGPQALGIVALTGLVTMACTPMAGRIVDRHGSDPVNLACFLAALAAAAVLAVGARGGTAGLVALVLGTLLLDTAMQCGMIANQARFYALRGDSRSTLNTGFMTCVYLGGSAGSWLGLQLYRHAGWLGVCVLLALLTAPGVDTVRRARAAKHRG</sequence>
<reference evidence="7 8" key="1">
    <citation type="submission" date="2016-08" db="EMBL/GenBank/DDBJ databases">
        <title>The complete genome of Streptomyces subrutilus 10-1-1.</title>
        <authorList>
            <person name="Chen X."/>
        </authorList>
    </citation>
    <scope>NUCLEOTIDE SEQUENCE [LARGE SCALE GENOMIC DNA]</scope>
    <source>
        <strain evidence="7 8">10-1-1</strain>
    </source>
</reference>
<feature type="transmembrane region" description="Helical" evidence="5">
    <location>
        <begin position="298"/>
        <end position="322"/>
    </location>
</feature>
<feature type="transmembrane region" description="Helical" evidence="5">
    <location>
        <begin position="243"/>
        <end position="261"/>
    </location>
</feature>
<feature type="transmembrane region" description="Helical" evidence="5">
    <location>
        <begin position="215"/>
        <end position="237"/>
    </location>
</feature>
<feature type="transmembrane region" description="Helical" evidence="5">
    <location>
        <begin position="361"/>
        <end position="381"/>
    </location>
</feature>
<comment type="subcellular location">
    <subcellularLocation>
        <location evidence="1">Cell membrane</location>
        <topology evidence="1">Multi-pass membrane protein</topology>
    </subcellularLocation>
</comment>
<dbReference type="PANTHER" id="PTHR42910">
    <property type="entry name" value="TRANSPORTER SCO4007-RELATED"/>
    <property type="match status" value="1"/>
</dbReference>
<feature type="transmembrane region" description="Helical" evidence="5">
    <location>
        <begin position="154"/>
        <end position="174"/>
    </location>
</feature>
<dbReference type="Pfam" id="PF07690">
    <property type="entry name" value="MFS_1"/>
    <property type="match status" value="1"/>
</dbReference>
<dbReference type="SUPFAM" id="SSF103473">
    <property type="entry name" value="MFS general substrate transporter"/>
    <property type="match status" value="1"/>
</dbReference>
<dbReference type="GO" id="GO:0022857">
    <property type="term" value="F:transmembrane transporter activity"/>
    <property type="evidence" value="ECO:0007669"/>
    <property type="project" value="InterPro"/>
</dbReference>